<dbReference type="InterPro" id="IPR010852">
    <property type="entry name" value="ABATE"/>
</dbReference>
<dbReference type="Pfam" id="PF11706">
    <property type="entry name" value="zf-CGNR"/>
    <property type="match status" value="1"/>
</dbReference>
<dbReference type="AlphaFoldDB" id="A0AAU8IWW9"/>
<accession>A0AAU8IWW9</accession>
<dbReference type="PANTHER" id="PTHR35525:SF3">
    <property type="entry name" value="BLL6575 PROTEIN"/>
    <property type="match status" value="1"/>
</dbReference>
<feature type="domain" description="Zinc finger CGNR" evidence="1">
    <location>
        <begin position="146"/>
        <end position="189"/>
    </location>
</feature>
<protein>
    <submittedName>
        <fullName evidence="2">CGNR zinc finger domain-containing protein</fullName>
    </submittedName>
</protein>
<proteinExistence type="predicted"/>
<dbReference type="KEGG" id="stac:ABII15_21390"/>
<dbReference type="EMBL" id="CP159534">
    <property type="protein sequence ID" value="XCJ72356.1"/>
    <property type="molecule type" value="Genomic_DNA"/>
</dbReference>
<name>A0AAU8IWW9_9ACTN</name>
<sequence length="192" mass="21540">MVDTRTDPHTFRWYGGRISVDFTATLTGHIPHTVEHLRTPADLSHWSRAARLSDAPLPDATPRALDQARQLREALHRTFLHAAKPAPDDLDTISTWSARSLPGPRLTTAENDAPTLCRPRLHLTGDLLTLIARDGVDLLTGRHSHRIRECAAPDCTLLFVDVSRPGRRRWCSMDVCGARAKMAGYRARRTRE</sequence>
<gene>
    <name evidence="2" type="ORF">ABII15_21390</name>
</gene>
<dbReference type="Gene3D" id="1.10.3300.10">
    <property type="entry name" value="Jann2411-like domain"/>
    <property type="match status" value="1"/>
</dbReference>
<evidence type="ECO:0000313" key="2">
    <source>
        <dbReference type="EMBL" id="XCJ72356.1"/>
    </source>
</evidence>
<dbReference type="InterPro" id="IPR023286">
    <property type="entry name" value="ABATE_dom_sf"/>
</dbReference>
<reference evidence="2" key="1">
    <citation type="submission" date="2024-06" db="EMBL/GenBank/DDBJ databases">
        <title>Streptomyces sp. strain HUAS MG91 genome sequences.</title>
        <authorList>
            <person name="Mo P."/>
        </authorList>
    </citation>
    <scope>NUCLEOTIDE SEQUENCE</scope>
    <source>
        <strain evidence="2">HUAS MG91</strain>
    </source>
</reference>
<organism evidence="2">
    <name type="scientific">Streptomyces tabacisoli</name>
    <dbReference type="NCBI Taxonomy" id="3156398"/>
    <lineage>
        <taxon>Bacteria</taxon>
        <taxon>Bacillati</taxon>
        <taxon>Actinomycetota</taxon>
        <taxon>Actinomycetes</taxon>
        <taxon>Kitasatosporales</taxon>
        <taxon>Streptomycetaceae</taxon>
        <taxon>Streptomyces</taxon>
    </lineage>
</organism>
<dbReference type="PANTHER" id="PTHR35525">
    <property type="entry name" value="BLL6575 PROTEIN"/>
    <property type="match status" value="1"/>
</dbReference>
<dbReference type="Pfam" id="PF07336">
    <property type="entry name" value="ABATE"/>
    <property type="match status" value="1"/>
</dbReference>
<dbReference type="SUPFAM" id="SSF160904">
    <property type="entry name" value="Jann2411-like"/>
    <property type="match status" value="1"/>
</dbReference>
<dbReference type="InterPro" id="IPR021005">
    <property type="entry name" value="Znf_CGNR"/>
</dbReference>
<evidence type="ECO:0000259" key="1">
    <source>
        <dbReference type="Pfam" id="PF11706"/>
    </source>
</evidence>
<dbReference type="RefSeq" id="WP_353943925.1">
    <property type="nucleotide sequence ID" value="NZ_CP159534.1"/>
</dbReference>